<evidence type="ECO:0000256" key="4">
    <source>
        <dbReference type="ARBA" id="ARBA00022989"/>
    </source>
</evidence>
<evidence type="ECO:0000256" key="3">
    <source>
        <dbReference type="ARBA" id="ARBA00022692"/>
    </source>
</evidence>
<accession>A0A6B4JL02</accession>
<keyword evidence="5" id="KW-0472">Membrane</keyword>
<evidence type="ECO:0000259" key="7">
    <source>
        <dbReference type="Pfam" id="PF13515"/>
    </source>
</evidence>
<dbReference type="Proteomes" id="UP000486903">
    <property type="component" value="Unassembled WGS sequence"/>
</dbReference>
<evidence type="ECO:0000256" key="5">
    <source>
        <dbReference type="ARBA" id="ARBA00023136"/>
    </source>
</evidence>
<organism evidence="8 9">
    <name type="scientific">Clostridium botulinum</name>
    <dbReference type="NCBI Taxonomy" id="1491"/>
    <lineage>
        <taxon>Bacteria</taxon>
        <taxon>Bacillati</taxon>
        <taxon>Bacillota</taxon>
        <taxon>Clostridia</taxon>
        <taxon>Eubacteriales</taxon>
        <taxon>Clostridiaceae</taxon>
        <taxon>Clostridium</taxon>
    </lineage>
</organism>
<evidence type="ECO:0000313" key="8">
    <source>
        <dbReference type="EMBL" id="NFV25348.1"/>
    </source>
</evidence>
<comment type="subcellular location">
    <subcellularLocation>
        <location evidence="1">Cell membrane</location>
        <topology evidence="1">Multi-pass membrane protein</topology>
    </subcellularLocation>
</comment>
<dbReference type="PANTHER" id="PTHR30509">
    <property type="entry name" value="P-HYDROXYBENZOIC ACID EFFLUX PUMP SUBUNIT-RELATED"/>
    <property type="match status" value="1"/>
</dbReference>
<dbReference type="Pfam" id="PF13515">
    <property type="entry name" value="FUSC_2"/>
    <property type="match status" value="1"/>
</dbReference>
<comment type="caution">
    <text evidence="8">The sequence shown here is derived from an EMBL/GenBank/DDBJ whole genome shotgun (WGS) entry which is preliminary data.</text>
</comment>
<feature type="domain" description="Integral membrane bound transporter" evidence="7">
    <location>
        <begin position="348"/>
        <end position="469"/>
    </location>
</feature>
<evidence type="ECO:0000256" key="2">
    <source>
        <dbReference type="ARBA" id="ARBA00022475"/>
    </source>
</evidence>
<dbReference type="PANTHER" id="PTHR30509:SF9">
    <property type="entry name" value="MULTIDRUG RESISTANCE PROTEIN MDTO"/>
    <property type="match status" value="1"/>
</dbReference>
<proteinExistence type="inferred from homology"/>
<gene>
    <name evidence="8" type="ORF">FDG31_04065</name>
</gene>
<evidence type="ECO:0000256" key="6">
    <source>
        <dbReference type="ARBA" id="ARBA00043993"/>
    </source>
</evidence>
<sequence>MKKLIGLIVAMATLIIFAIFQRDNVCIWLGSVYILISYLSEEFKGNIIKNTIELIILEIVIGIGAYLANLNLINAAVITFIICFYIYYRYVYYTKRPQYLGFLITYVMLVFSPITIEKLPTRLFLLICVAIFINIIYFFMNKKDFIGNIDLSIHDELGKCEKLLDKILLDKENTCSTALQKDILKELENIEIRLYRALGNNRFCENDIKLRILITNFLGGLINIIRKSDICNNIQVIKDINNILKSLYKFNDNKSTDEFNIKLEEPIEKNEKKYVNYEIEQYVIWFNSAVRKNLENKNAYFKNKKEAIVILKKYSKKYNLTLENGFRSTSVKFNTAIRYSILMVIGVVSVKILNIPHGLWLLTTITVVGLPYKEETNRKGVYRVQGTFIGIVLFLIITFFTTTPLVMIAVTIISVYLSTTKKMPYNISSIFITLSALCPSVLIYANENFVINSKYRISLVFLGCLGVIIFNNSIFPYSIKVSIKNTFESYKSLVFDTIELFEKDSSVDDIYRSANELLLINKYLWTRLVYNNNYIKSNYINKLLSEELVFTMSISSLLAEKQRFINNENFIKDMCICFRDSIDNKNLNEIFYKRFYEASTYEEKLLIINIYRIYIQVNIIDEIIV</sequence>
<reference evidence="8 9" key="1">
    <citation type="submission" date="2019-04" db="EMBL/GenBank/DDBJ databases">
        <title>Genome sequencing of Clostridium botulinum Groups I-IV and Clostridium butyricum.</title>
        <authorList>
            <person name="Brunt J."/>
            <person name="Van Vliet A.H.M."/>
            <person name="Stringer S.C."/>
            <person name="Carter A.T."/>
            <person name="Peck M.W."/>
        </authorList>
    </citation>
    <scope>NUCLEOTIDE SEQUENCE [LARGE SCALE GENOMIC DNA]</scope>
    <source>
        <strain evidence="8 9">BL81</strain>
    </source>
</reference>
<keyword evidence="2" id="KW-1003">Cell membrane</keyword>
<evidence type="ECO:0000313" key="9">
    <source>
        <dbReference type="Proteomes" id="UP000486903"/>
    </source>
</evidence>
<comment type="similarity">
    <text evidence="6">Belongs to the YccS/YhfK family.</text>
</comment>
<evidence type="ECO:0000256" key="1">
    <source>
        <dbReference type="ARBA" id="ARBA00004651"/>
    </source>
</evidence>
<keyword evidence="3" id="KW-0812">Transmembrane</keyword>
<keyword evidence="4" id="KW-1133">Transmembrane helix</keyword>
<dbReference type="InterPro" id="IPR049453">
    <property type="entry name" value="Memb_transporter_dom"/>
</dbReference>
<dbReference type="GO" id="GO:0005886">
    <property type="term" value="C:plasma membrane"/>
    <property type="evidence" value="ECO:0007669"/>
    <property type="project" value="UniProtKB-SubCell"/>
</dbReference>
<name>A0A6B4JL02_CLOBO</name>
<dbReference type="EMBL" id="SXFB01000002">
    <property type="protein sequence ID" value="NFV25348.1"/>
    <property type="molecule type" value="Genomic_DNA"/>
</dbReference>
<dbReference type="AlphaFoldDB" id="A0A6B4JL02"/>
<dbReference type="RefSeq" id="WP_003369292.1">
    <property type="nucleotide sequence ID" value="NZ_JACBBA010000002.1"/>
</dbReference>
<protein>
    <submittedName>
        <fullName evidence="8">FUSC family protein</fullName>
    </submittedName>
</protein>